<gene>
    <name evidence="3" type="ORF">TCAL_15609</name>
</gene>
<keyword evidence="4" id="KW-1185">Reference proteome</keyword>
<evidence type="ECO:0000313" key="4">
    <source>
        <dbReference type="Proteomes" id="UP000318571"/>
    </source>
</evidence>
<evidence type="ECO:0000256" key="2">
    <source>
        <dbReference type="SAM" id="SignalP"/>
    </source>
</evidence>
<evidence type="ECO:0000313" key="3">
    <source>
        <dbReference type="EMBL" id="TRY75336.1"/>
    </source>
</evidence>
<sequence>MFKFVIIGFLLVAVAHSVPVPVPQDYDYSINHNGDVKPAGFRPHASSNPSSPYGPGEPRQYQDYSEEGSDTAPDYYGNDYGAGVGPTTTIMQCNRTQWSSPRSRSWT</sequence>
<proteinExistence type="predicted"/>
<feature type="compositionally biased region" description="Polar residues" evidence="1">
    <location>
        <begin position="86"/>
        <end position="107"/>
    </location>
</feature>
<feature type="region of interest" description="Disordered" evidence="1">
    <location>
        <begin position="26"/>
        <end position="107"/>
    </location>
</feature>
<feature type="chain" id="PRO_5022226725" evidence="2">
    <location>
        <begin position="18"/>
        <end position="107"/>
    </location>
</feature>
<reference evidence="3 4" key="1">
    <citation type="journal article" date="2018" name="Nat. Ecol. Evol.">
        <title>Genomic signatures of mitonuclear coevolution across populations of Tigriopus californicus.</title>
        <authorList>
            <person name="Barreto F.S."/>
            <person name="Watson E.T."/>
            <person name="Lima T.G."/>
            <person name="Willett C.S."/>
            <person name="Edmands S."/>
            <person name="Li W."/>
            <person name="Burton R.S."/>
        </authorList>
    </citation>
    <scope>NUCLEOTIDE SEQUENCE [LARGE SCALE GENOMIC DNA]</scope>
    <source>
        <strain evidence="3 4">San Diego</strain>
    </source>
</reference>
<feature type="signal peptide" evidence="2">
    <location>
        <begin position="1"/>
        <end position="17"/>
    </location>
</feature>
<dbReference type="Proteomes" id="UP000318571">
    <property type="component" value="Chromosome 2"/>
</dbReference>
<organism evidence="3 4">
    <name type="scientific">Tigriopus californicus</name>
    <name type="common">Marine copepod</name>
    <dbReference type="NCBI Taxonomy" id="6832"/>
    <lineage>
        <taxon>Eukaryota</taxon>
        <taxon>Metazoa</taxon>
        <taxon>Ecdysozoa</taxon>
        <taxon>Arthropoda</taxon>
        <taxon>Crustacea</taxon>
        <taxon>Multicrustacea</taxon>
        <taxon>Hexanauplia</taxon>
        <taxon>Copepoda</taxon>
        <taxon>Harpacticoida</taxon>
        <taxon>Harpacticidae</taxon>
        <taxon>Tigriopus</taxon>
    </lineage>
</organism>
<accession>A0A553PCC0</accession>
<protein>
    <submittedName>
        <fullName evidence="3">Uncharacterized protein</fullName>
    </submittedName>
</protein>
<dbReference type="EMBL" id="VCGU01000005">
    <property type="protein sequence ID" value="TRY75336.1"/>
    <property type="molecule type" value="Genomic_DNA"/>
</dbReference>
<evidence type="ECO:0000256" key="1">
    <source>
        <dbReference type="SAM" id="MobiDB-lite"/>
    </source>
</evidence>
<keyword evidence="2" id="KW-0732">Signal</keyword>
<dbReference type="AlphaFoldDB" id="A0A553PCC0"/>
<name>A0A553PCC0_TIGCA</name>
<comment type="caution">
    <text evidence="3">The sequence shown here is derived from an EMBL/GenBank/DDBJ whole genome shotgun (WGS) entry which is preliminary data.</text>
</comment>